<evidence type="ECO:0000313" key="3">
    <source>
        <dbReference type="EMBL" id="MEI4279477.1"/>
    </source>
</evidence>
<dbReference type="Gene3D" id="3.50.50.60">
    <property type="entry name" value="FAD/NAD(P)-binding domain"/>
    <property type="match status" value="1"/>
</dbReference>
<dbReference type="GO" id="GO:0016491">
    <property type="term" value="F:oxidoreductase activity"/>
    <property type="evidence" value="ECO:0007669"/>
    <property type="project" value="UniProtKB-KW"/>
</dbReference>
<comment type="caution">
    <text evidence="3">The sequence shown here is derived from an EMBL/GenBank/DDBJ whole genome shotgun (WGS) entry which is preliminary data.</text>
</comment>
<organism evidence="3 4">
    <name type="scientific">Klenkia terrae</name>
    <dbReference type="NCBI Taxonomy" id="1052259"/>
    <lineage>
        <taxon>Bacteria</taxon>
        <taxon>Bacillati</taxon>
        <taxon>Actinomycetota</taxon>
        <taxon>Actinomycetes</taxon>
        <taxon>Geodermatophilales</taxon>
        <taxon>Geodermatophilaceae</taxon>
        <taxon>Klenkia</taxon>
    </lineage>
</organism>
<dbReference type="EC" id="1.-.-.-" evidence="3"/>
<dbReference type="InterPro" id="IPR006076">
    <property type="entry name" value="FAD-dep_OxRdtase"/>
</dbReference>
<reference evidence="3 4" key="1">
    <citation type="submission" date="2024-03" db="EMBL/GenBank/DDBJ databases">
        <title>Draft genome sequence of Klenkia terrae.</title>
        <authorList>
            <person name="Duangmal K."/>
            <person name="Chantavorakit T."/>
        </authorList>
    </citation>
    <scope>NUCLEOTIDE SEQUENCE [LARGE SCALE GENOMIC DNA]</scope>
    <source>
        <strain evidence="3 4">JCM 17786</strain>
    </source>
</reference>
<feature type="compositionally biased region" description="Acidic residues" evidence="1">
    <location>
        <begin position="384"/>
        <end position="394"/>
    </location>
</feature>
<evidence type="ECO:0000259" key="2">
    <source>
        <dbReference type="Pfam" id="PF01266"/>
    </source>
</evidence>
<sequence length="394" mass="40763">MSGTADVVVIGAGIVGAAAAHRLTTLGFDVVVLDSGEPNGQGSGASAANLHSQGIHTRRPGQAVPVDVQRLLPLQRAARERWTHLAAELDADIGFSPTGGFMVAETDEQVADLHRKHGWETDAGVVTEVLDGDTARRALPLLGPGVRAATWCAADGFADPALVTPAYLAAATRAGATVVPHHAVQGLTRDGETWTVHAGGSTWNAPRVLNAAGPWMGRVVELVGLALAMTPLAIQALRLGAGGARLPHLVQHVGEGFSVKQDRAGRTIVGGGWPALPWTLDDEPRTDPASVTGNLGQLARVLPGLVDRPVEHVWPGPLAATPDEMPVAGWVPGRDGLLAVGGTYSFTFAPLWADVVGALLSGHAPPVDLTGLDPGRLVRPAPDTETDPQEEPCG</sequence>
<dbReference type="Proteomes" id="UP001373496">
    <property type="component" value="Unassembled WGS sequence"/>
</dbReference>
<feature type="domain" description="FAD dependent oxidoreductase" evidence="2">
    <location>
        <begin position="6"/>
        <end position="356"/>
    </location>
</feature>
<dbReference type="PANTHER" id="PTHR13847">
    <property type="entry name" value="SARCOSINE DEHYDROGENASE-RELATED"/>
    <property type="match status" value="1"/>
</dbReference>
<feature type="region of interest" description="Disordered" evidence="1">
    <location>
        <begin position="369"/>
        <end position="394"/>
    </location>
</feature>
<dbReference type="SUPFAM" id="SSF51905">
    <property type="entry name" value="FAD/NAD(P)-binding domain"/>
    <property type="match status" value="1"/>
</dbReference>
<protein>
    <submittedName>
        <fullName evidence="3">FAD-dependent oxidoreductase</fullName>
        <ecNumber evidence="3">1.-.-.-</ecNumber>
    </submittedName>
</protein>
<dbReference type="Gene3D" id="3.30.9.10">
    <property type="entry name" value="D-Amino Acid Oxidase, subunit A, domain 2"/>
    <property type="match status" value="1"/>
</dbReference>
<keyword evidence="4" id="KW-1185">Reference proteome</keyword>
<evidence type="ECO:0000256" key="1">
    <source>
        <dbReference type="SAM" id="MobiDB-lite"/>
    </source>
</evidence>
<dbReference type="Pfam" id="PF01266">
    <property type="entry name" value="DAO"/>
    <property type="match status" value="1"/>
</dbReference>
<evidence type="ECO:0000313" key="4">
    <source>
        <dbReference type="Proteomes" id="UP001373496"/>
    </source>
</evidence>
<keyword evidence="3" id="KW-0560">Oxidoreductase</keyword>
<gene>
    <name evidence="3" type="ORF">UXQ13_13485</name>
</gene>
<dbReference type="RefSeq" id="WP_225233532.1">
    <property type="nucleotide sequence ID" value="NZ_JBAPLV010000014.1"/>
</dbReference>
<accession>A0ABU8E7C6</accession>
<dbReference type="EMBL" id="JBAPLV010000014">
    <property type="protein sequence ID" value="MEI4279477.1"/>
    <property type="molecule type" value="Genomic_DNA"/>
</dbReference>
<dbReference type="InterPro" id="IPR036188">
    <property type="entry name" value="FAD/NAD-bd_sf"/>
</dbReference>
<proteinExistence type="predicted"/>
<name>A0ABU8E7C6_9ACTN</name>